<comment type="caution">
    <text evidence="2">The sequence shown here is derived from an EMBL/GenBank/DDBJ whole genome shotgun (WGS) entry which is preliminary data.</text>
</comment>
<proteinExistence type="predicted"/>
<dbReference type="SUPFAM" id="SSF52091">
    <property type="entry name" value="SpoIIaa-like"/>
    <property type="match status" value="1"/>
</dbReference>
<gene>
    <name evidence="2" type="ORF">DCF19_20210</name>
</gene>
<dbReference type="InterPro" id="IPR002645">
    <property type="entry name" value="STAS_dom"/>
</dbReference>
<dbReference type="Proteomes" id="UP000249467">
    <property type="component" value="Unassembled WGS sequence"/>
</dbReference>
<name>A0A2W4W465_9CYAN</name>
<feature type="domain" description="STAS" evidence="1">
    <location>
        <begin position="22"/>
        <end position="116"/>
    </location>
</feature>
<dbReference type="CDD" id="cd07043">
    <property type="entry name" value="STAS_anti-anti-sigma_factors"/>
    <property type="match status" value="1"/>
</dbReference>
<dbReference type="Gene3D" id="3.30.750.24">
    <property type="entry name" value="STAS domain"/>
    <property type="match status" value="1"/>
</dbReference>
<evidence type="ECO:0000313" key="2">
    <source>
        <dbReference type="EMBL" id="PZO36859.1"/>
    </source>
</evidence>
<evidence type="ECO:0000313" key="3">
    <source>
        <dbReference type="Proteomes" id="UP000249467"/>
    </source>
</evidence>
<dbReference type="EMBL" id="QBML01000036">
    <property type="protein sequence ID" value="PZO36859.1"/>
    <property type="molecule type" value="Genomic_DNA"/>
</dbReference>
<dbReference type="AlphaFoldDB" id="A0A2W4W465"/>
<dbReference type="Pfam" id="PF01740">
    <property type="entry name" value="STAS"/>
    <property type="match status" value="1"/>
</dbReference>
<dbReference type="InterPro" id="IPR036513">
    <property type="entry name" value="STAS_dom_sf"/>
</dbReference>
<organism evidence="2 3">
    <name type="scientific">Pseudanabaena frigida</name>
    <dbReference type="NCBI Taxonomy" id="945775"/>
    <lineage>
        <taxon>Bacteria</taxon>
        <taxon>Bacillati</taxon>
        <taxon>Cyanobacteriota</taxon>
        <taxon>Cyanophyceae</taxon>
        <taxon>Pseudanabaenales</taxon>
        <taxon>Pseudanabaenaceae</taxon>
        <taxon>Pseudanabaena</taxon>
    </lineage>
</organism>
<reference evidence="2 3" key="2">
    <citation type="submission" date="2018-06" db="EMBL/GenBank/DDBJ databases">
        <title>Metagenomic assembly of (sub)arctic Cyanobacteria and their associated microbiome from non-axenic cultures.</title>
        <authorList>
            <person name="Baurain D."/>
        </authorList>
    </citation>
    <scope>NUCLEOTIDE SEQUENCE [LARGE SCALE GENOMIC DNA]</scope>
    <source>
        <strain evidence="2">ULC066bin1</strain>
    </source>
</reference>
<protein>
    <submittedName>
        <fullName evidence="2">Anti-sigma factor antagonist</fullName>
    </submittedName>
</protein>
<sequence length="116" mass="12729">MTQSSFLQDELKIVEQIDGDQVILKLNGALSVTTVPYFRQAVQPFIDRKLVAIVLDFEGVTKIVSRGVGAAIDMAVQAKKQGGKLRLENVGKYGRSLYIQGVHLVAEVPELEGFEP</sequence>
<reference evidence="2 3" key="1">
    <citation type="submission" date="2018-04" db="EMBL/GenBank/DDBJ databases">
        <authorList>
            <person name="Go L.Y."/>
            <person name="Mitchell J.A."/>
        </authorList>
    </citation>
    <scope>NUCLEOTIDE SEQUENCE [LARGE SCALE GENOMIC DNA]</scope>
    <source>
        <strain evidence="2">ULC066bin1</strain>
    </source>
</reference>
<accession>A0A2W4W465</accession>
<dbReference type="PROSITE" id="PS50801">
    <property type="entry name" value="STAS"/>
    <property type="match status" value="1"/>
</dbReference>
<evidence type="ECO:0000259" key="1">
    <source>
        <dbReference type="PROSITE" id="PS50801"/>
    </source>
</evidence>